<protein>
    <recommendedName>
        <fullName evidence="3">Histone deacetylase domain-containing protein</fullName>
    </recommendedName>
</protein>
<proteinExistence type="predicted"/>
<sequence>MNTITGDCLTTETGGYSDEVLNANWLPQMVLAALGLRAANRTNHECPAVDSDSDAEDFMKRLYRAQE</sequence>
<reference evidence="1 2" key="1">
    <citation type="submission" date="2024-07" db="EMBL/GenBank/DDBJ databases">
        <title>Uliginosibacterium flavum JJ3220;KACC:17644.</title>
        <authorList>
            <person name="Kim M.K."/>
        </authorList>
    </citation>
    <scope>NUCLEOTIDE SEQUENCE [LARGE SCALE GENOMIC DNA]</scope>
    <source>
        <strain evidence="1 2">KACC:17644</strain>
    </source>
</reference>
<comment type="caution">
    <text evidence="1">The sequence shown here is derived from an EMBL/GenBank/DDBJ whole genome shotgun (WGS) entry which is preliminary data.</text>
</comment>
<dbReference type="RefSeq" id="WP_354599509.1">
    <property type="nucleotide sequence ID" value="NZ_JBEWZI010000002.1"/>
</dbReference>
<dbReference type="EMBL" id="JBEWZI010000002">
    <property type="protein sequence ID" value="MET7013047.1"/>
    <property type="molecule type" value="Genomic_DNA"/>
</dbReference>
<organism evidence="1 2">
    <name type="scientific">Uliginosibacterium flavum</name>
    <dbReference type="NCBI Taxonomy" id="1396831"/>
    <lineage>
        <taxon>Bacteria</taxon>
        <taxon>Pseudomonadati</taxon>
        <taxon>Pseudomonadota</taxon>
        <taxon>Betaproteobacteria</taxon>
        <taxon>Rhodocyclales</taxon>
        <taxon>Zoogloeaceae</taxon>
        <taxon>Uliginosibacterium</taxon>
    </lineage>
</organism>
<name>A0ABV2TJ32_9RHOO</name>
<evidence type="ECO:0008006" key="3">
    <source>
        <dbReference type="Google" id="ProtNLM"/>
    </source>
</evidence>
<evidence type="ECO:0000313" key="1">
    <source>
        <dbReference type="EMBL" id="MET7013047.1"/>
    </source>
</evidence>
<accession>A0ABV2TJ32</accession>
<evidence type="ECO:0000313" key="2">
    <source>
        <dbReference type="Proteomes" id="UP001549691"/>
    </source>
</evidence>
<dbReference type="Proteomes" id="UP001549691">
    <property type="component" value="Unassembled WGS sequence"/>
</dbReference>
<gene>
    <name evidence="1" type="ORF">ABXR19_02520</name>
</gene>
<keyword evidence="2" id="KW-1185">Reference proteome</keyword>